<reference evidence="2 3" key="1">
    <citation type="submission" date="2024-07" db="EMBL/GenBank/DDBJ databases">
        <authorList>
            <person name="Akdeniz Z."/>
        </authorList>
    </citation>
    <scope>NUCLEOTIDE SEQUENCE [LARGE SCALE GENOMIC DNA]</scope>
</reference>
<keyword evidence="3" id="KW-1185">Reference proteome</keyword>
<proteinExistence type="predicted"/>
<organism evidence="2 3">
    <name type="scientific">Hexamita inflata</name>
    <dbReference type="NCBI Taxonomy" id="28002"/>
    <lineage>
        <taxon>Eukaryota</taxon>
        <taxon>Metamonada</taxon>
        <taxon>Diplomonadida</taxon>
        <taxon>Hexamitidae</taxon>
        <taxon>Hexamitinae</taxon>
        <taxon>Hexamita</taxon>
    </lineage>
</organism>
<name>A0ABP1HBM6_9EUKA</name>
<comment type="caution">
    <text evidence="2">The sequence shown here is derived from an EMBL/GenBank/DDBJ whole genome shotgun (WGS) entry which is preliminary data.</text>
</comment>
<dbReference type="EMBL" id="CAXDID020000021">
    <property type="protein sequence ID" value="CAL5987501.1"/>
    <property type="molecule type" value="Genomic_DNA"/>
</dbReference>
<evidence type="ECO:0000313" key="3">
    <source>
        <dbReference type="Proteomes" id="UP001642409"/>
    </source>
</evidence>
<protein>
    <submittedName>
        <fullName evidence="2">Hypothetical_protein</fullName>
    </submittedName>
</protein>
<dbReference type="Proteomes" id="UP001642409">
    <property type="component" value="Unassembled WGS sequence"/>
</dbReference>
<feature type="compositionally biased region" description="Polar residues" evidence="1">
    <location>
        <begin position="1"/>
        <end position="10"/>
    </location>
</feature>
<gene>
    <name evidence="2" type="ORF">HINF_LOCUS9924</name>
</gene>
<evidence type="ECO:0000313" key="2">
    <source>
        <dbReference type="EMBL" id="CAL5987501.1"/>
    </source>
</evidence>
<evidence type="ECO:0000256" key="1">
    <source>
        <dbReference type="SAM" id="MobiDB-lite"/>
    </source>
</evidence>
<feature type="region of interest" description="Disordered" evidence="1">
    <location>
        <begin position="1"/>
        <end position="20"/>
    </location>
</feature>
<sequence>MLKTENSQELVQKPRKRKRVLLATPLDQSSASCPSLVIRQDMEVVVKRKKKVVRRDSLPQQVEPEVELPRELSFCAPASTPQSQSAPTVTKRKPVKIKLSDHKNILLKKIQSGLSAKLTQYNELFDKLKIHQRFAQVAYTDLIQSVQKAAKKSNELLDLQNAFKIEADRNVFCVESFVSEQLKIDSSHSGLFDFIVEMEAYASESAFKLKQEEFETFTAFFEDIRKKIVILVAQEEDPLQDRVPELINQSEKFVENAVEKLQSKIDAGDETVIEIIEKLVGEEQKMQDALFTARNIKEAEKIAKSVQWIRKEIEKYF</sequence>
<accession>A0ABP1HBM6</accession>